<protein>
    <submittedName>
        <fullName evidence="2">Uncharacterized protein</fullName>
    </submittedName>
</protein>
<dbReference type="Proteomes" id="UP001338125">
    <property type="component" value="Unassembled WGS sequence"/>
</dbReference>
<feature type="region of interest" description="Disordered" evidence="1">
    <location>
        <begin position="1"/>
        <end position="26"/>
    </location>
</feature>
<feature type="compositionally biased region" description="Polar residues" evidence="1">
    <location>
        <begin position="276"/>
        <end position="295"/>
    </location>
</feature>
<proteinExistence type="predicted"/>
<gene>
    <name evidence="2" type="ORF">PT974_02733</name>
</gene>
<evidence type="ECO:0000313" key="3">
    <source>
        <dbReference type="Proteomes" id="UP001338125"/>
    </source>
</evidence>
<feature type="region of interest" description="Disordered" evidence="1">
    <location>
        <begin position="272"/>
        <end position="295"/>
    </location>
</feature>
<evidence type="ECO:0000256" key="1">
    <source>
        <dbReference type="SAM" id="MobiDB-lite"/>
    </source>
</evidence>
<keyword evidence="3" id="KW-1185">Reference proteome</keyword>
<comment type="caution">
    <text evidence="2">The sequence shown here is derived from an EMBL/GenBank/DDBJ whole genome shotgun (WGS) entry which is preliminary data.</text>
</comment>
<reference evidence="2 3" key="1">
    <citation type="submission" date="2024-01" db="EMBL/GenBank/DDBJ databases">
        <title>Complete genome of Cladobotryum mycophilum ATHUM6906.</title>
        <authorList>
            <person name="Christinaki A.C."/>
            <person name="Myridakis A.I."/>
            <person name="Kouvelis V.N."/>
        </authorList>
    </citation>
    <scope>NUCLEOTIDE SEQUENCE [LARGE SCALE GENOMIC DNA]</scope>
    <source>
        <strain evidence="2 3">ATHUM6906</strain>
    </source>
</reference>
<dbReference type="EMBL" id="JAVFKD010000002">
    <property type="protein sequence ID" value="KAK5997377.1"/>
    <property type="molecule type" value="Genomic_DNA"/>
</dbReference>
<feature type="region of interest" description="Disordered" evidence="1">
    <location>
        <begin position="34"/>
        <end position="53"/>
    </location>
</feature>
<name>A0ABR0SYX7_9HYPO</name>
<sequence length="295" mass="32436">MSAFPRQFSTASPVLAIPPQPSHQNHLGMATFAHQHQHKPMSGHPSSSTLHRPVFTGRKRSRDEAAINLEPDTPSVSSQESQKDWVYGEGMVLIKPDVGYVAEASSQSGTWVEERNAEQETRTSASADIVAPRCHKSQRINVTTRDEASASATSILAPGIVGTSTNSAGEPVIDDFTLHLGIGWRRISNGEHIQAAARGWARFIENHYPLSNVNIRLESKGLQSYLVETSQGFYLFSEDLRQARLVSRDVNGALQNLQRTPPSFEGDETLLRAESPQPSENHVNFQPTDTAMTLD</sequence>
<accession>A0ABR0SYX7</accession>
<evidence type="ECO:0000313" key="2">
    <source>
        <dbReference type="EMBL" id="KAK5997377.1"/>
    </source>
</evidence>
<organism evidence="2 3">
    <name type="scientific">Cladobotryum mycophilum</name>
    <dbReference type="NCBI Taxonomy" id="491253"/>
    <lineage>
        <taxon>Eukaryota</taxon>
        <taxon>Fungi</taxon>
        <taxon>Dikarya</taxon>
        <taxon>Ascomycota</taxon>
        <taxon>Pezizomycotina</taxon>
        <taxon>Sordariomycetes</taxon>
        <taxon>Hypocreomycetidae</taxon>
        <taxon>Hypocreales</taxon>
        <taxon>Hypocreaceae</taxon>
        <taxon>Cladobotryum</taxon>
    </lineage>
</organism>